<evidence type="ECO:0000313" key="9">
    <source>
        <dbReference type="Proteomes" id="UP000712673"/>
    </source>
</evidence>
<keyword evidence="3" id="KW-0812">Transmembrane</keyword>
<keyword evidence="4" id="KW-1133">Transmembrane helix</keyword>
<dbReference type="Gene3D" id="3.30.479.30">
    <property type="entry name" value="Band 7 domain"/>
    <property type="match status" value="1"/>
</dbReference>
<sequence>MHPMLRRALLLGVLLLLILSSGAFYTLEEGQQAVIVQFGRPIGNPVTTAGLHLKMPFVQEVRRFEKRLLTWDGDPNQIPTKGREFIWVDTTARWRIADARKFLESVATEAGAQSRLNDIIDSVVRDQVSSSELVELVRSASWVVPKEEVLAEVPTEREAELKKQITRGREEITRTVLVEAQKIMPQYGIELVDVRLKRLDYVESVREKVYARMISERKRIAAQFRSEGEGQSAEILGEMGRELRQIRSNAYRQVQEIQGKGDAEATRIYGAEFGHDPEFYAFSRTLEVYGEKANKNSVLILTTDSDFYRHLKQALPDGEVRLPALAPRTTTR</sequence>
<dbReference type="EMBL" id="VGLS01000214">
    <property type="protein sequence ID" value="MBM3223872.1"/>
    <property type="molecule type" value="Genomic_DNA"/>
</dbReference>
<dbReference type="CDD" id="cd03405">
    <property type="entry name" value="SPFH_HflC"/>
    <property type="match status" value="1"/>
</dbReference>
<organism evidence="8 9">
    <name type="scientific">Tectimicrobiota bacterium</name>
    <dbReference type="NCBI Taxonomy" id="2528274"/>
    <lineage>
        <taxon>Bacteria</taxon>
        <taxon>Pseudomonadati</taxon>
        <taxon>Nitrospinota/Tectimicrobiota group</taxon>
        <taxon>Candidatus Tectimicrobiota</taxon>
    </lineage>
</organism>
<dbReference type="PANTHER" id="PTHR42911">
    <property type="entry name" value="MODULATOR OF FTSH PROTEASE HFLC"/>
    <property type="match status" value="1"/>
</dbReference>
<dbReference type="AlphaFoldDB" id="A0A938B0K8"/>
<dbReference type="PANTHER" id="PTHR42911:SF1">
    <property type="entry name" value="MODULATOR OF FTSH PROTEASE HFLC"/>
    <property type="match status" value="1"/>
</dbReference>
<dbReference type="InterPro" id="IPR001107">
    <property type="entry name" value="Band_7"/>
</dbReference>
<reference evidence="8" key="1">
    <citation type="submission" date="2019-03" db="EMBL/GenBank/DDBJ databases">
        <title>Lake Tanganyika Metagenome-Assembled Genomes (MAGs).</title>
        <authorList>
            <person name="Tran P."/>
        </authorList>
    </citation>
    <scope>NUCLEOTIDE SEQUENCE</scope>
    <source>
        <strain evidence="8">K_DeepCast_65m_m2_066</strain>
    </source>
</reference>
<dbReference type="GO" id="GO:0006508">
    <property type="term" value="P:proteolysis"/>
    <property type="evidence" value="ECO:0007669"/>
    <property type="project" value="UniProtKB-KW"/>
</dbReference>
<feature type="domain" description="Band 7" evidence="7">
    <location>
        <begin position="22"/>
        <end position="213"/>
    </location>
</feature>
<proteinExistence type="inferred from homology"/>
<evidence type="ECO:0000313" key="8">
    <source>
        <dbReference type="EMBL" id="MBM3223872.1"/>
    </source>
</evidence>
<evidence type="ECO:0000259" key="7">
    <source>
        <dbReference type="SMART" id="SM00244"/>
    </source>
</evidence>
<evidence type="ECO:0000256" key="4">
    <source>
        <dbReference type="ARBA" id="ARBA00022989"/>
    </source>
</evidence>
<dbReference type="GO" id="GO:0016020">
    <property type="term" value="C:membrane"/>
    <property type="evidence" value="ECO:0007669"/>
    <property type="project" value="UniProtKB-SubCell"/>
</dbReference>
<accession>A0A938B0K8</accession>
<evidence type="ECO:0000256" key="3">
    <source>
        <dbReference type="ARBA" id="ARBA00022692"/>
    </source>
</evidence>
<dbReference type="InterPro" id="IPR036013">
    <property type="entry name" value="Band_7/SPFH_dom_sf"/>
</dbReference>
<name>A0A938B0K8_UNCTE</name>
<comment type="similarity">
    <text evidence="2 6">Belongs to the band 7/mec-2 family. HflC subfamily.</text>
</comment>
<dbReference type="InterPro" id="IPR010200">
    <property type="entry name" value="HflC"/>
</dbReference>
<keyword evidence="5" id="KW-0472">Membrane</keyword>
<dbReference type="PIRSF" id="PIRSF005651">
    <property type="entry name" value="HflC"/>
    <property type="match status" value="1"/>
</dbReference>
<keyword evidence="8" id="KW-0378">Hydrolase</keyword>
<comment type="function">
    <text evidence="6">HflC and HflK could regulate a protease.</text>
</comment>
<comment type="subcellular location">
    <subcellularLocation>
        <location evidence="1">Membrane</location>
        <topology evidence="1">Single-pass membrane protein</topology>
    </subcellularLocation>
</comment>
<protein>
    <recommendedName>
        <fullName evidence="6">Protein HflC</fullName>
    </recommendedName>
</protein>
<gene>
    <name evidence="8" type="primary">hflC</name>
    <name evidence="8" type="ORF">FJZ47_08740</name>
</gene>
<comment type="caution">
    <text evidence="8">The sequence shown here is derived from an EMBL/GenBank/DDBJ whole genome shotgun (WGS) entry which is preliminary data.</text>
</comment>
<evidence type="ECO:0000256" key="1">
    <source>
        <dbReference type="ARBA" id="ARBA00004167"/>
    </source>
</evidence>
<keyword evidence="8" id="KW-0645">Protease</keyword>
<dbReference type="SUPFAM" id="SSF117892">
    <property type="entry name" value="Band 7/SPFH domain"/>
    <property type="match status" value="1"/>
</dbReference>
<dbReference type="GO" id="GO:0008233">
    <property type="term" value="F:peptidase activity"/>
    <property type="evidence" value="ECO:0007669"/>
    <property type="project" value="UniProtKB-KW"/>
</dbReference>
<evidence type="ECO:0000256" key="5">
    <source>
        <dbReference type="ARBA" id="ARBA00023136"/>
    </source>
</evidence>
<evidence type="ECO:0000256" key="2">
    <source>
        <dbReference type="ARBA" id="ARBA00007862"/>
    </source>
</evidence>
<evidence type="ECO:0000256" key="6">
    <source>
        <dbReference type="PIRNR" id="PIRNR005651"/>
    </source>
</evidence>
<dbReference type="NCBIfam" id="TIGR01932">
    <property type="entry name" value="hflC"/>
    <property type="match status" value="1"/>
</dbReference>
<dbReference type="Proteomes" id="UP000712673">
    <property type="component" value="Unassembled WGS sequence"/>
</dbReference>
<dbReference type="Pfam" id="PF01145">
    <property type="entry name" value="Band_7"/>
    <property type="match status" value="1"/>
</dbReference>
<dbReference type="SMART" id="SM00244">
    <property type="entry name" value="PHB"/>
    <property type="match status" value="1"/>
</dbReference>